<organism evidence="5 6">
    <name type="scientific">Kribbella solani</name>
    <dbReference type="NCBI Taxonomy" id="236067"/>
    <lineage>
        <taxon>Bacteria</taxon>
        <taxon>Bacillati</taxon>
        <taxon>Actinomycetota</taxon>
        <taxon>Actinomycetes</taxon>
        <taxon>Propionibacteriales</taxon>
        <taxon>Kribbellaceae</taxon>
        <taxon>Kribbella</taxon>
    </lineage>
</organism>
<evidence type="ECO:0000256" key="4">
    <source>
        <dbReference type="RuleBase" id="RU365031"/>
    </source>
</evidence>
<comment type="catalytic activity">
    <reaction evidence="4">
        <text>a 2-deoxystreptamine antibiotic + acetyl-CoA = an N(3)-acetyl-2-deoxystreptamine antibiotic + CoA + H(+)</text>
        <dbReference type="Rhea" id="RHEA:12665"/>
        <dbReference type="ChEBI" id="CHEBI:15378"/>
        <dbReference type="ChEBI" id="CHEBI:57287"/>
        <dbReference type="ChEBI" id="CHEBI:57288"/>
        <dbReference type="ChEBI" id="CHEBI:57921"/>
        <dbReference type="ChEBI" id="CHEBI:77452"/>
        <dbReference type="EC" id="2.3.1.81"/>
    </reaction>
</comment>
<dbReference type="GO" id="GO:0046353">
    <property type="term" value="F:aminoglycoside 3-N-acetyltransferase activity"/>
    <property type="evidence" value="ECO:0007669"/>
    <property type="project" value="UniProtKB-EC"/>
</dbReference>
<reference evidence="5 6" key="1">
    <citation type="submission" date="2020-08" db="EMBL/GenBank/DDBJ databases">
        <title>Sequencing the genomes of 1000 actinobacteria strains.</title>
        <authorList>
            <person name="Klenk H.-P."/>
        </authorList>
    </citation>
    <scope>NUCLEOTIDE SEQUENCE [LARGE SCALE GENOMIC DNA]</scope>
    <source>
        <strain evidence="5 6">DSM 17294</strain>
    </source>
</reference>
<dbReference type="Pfam" id="PF02522">
    <property type="entry name" value="Antibiotic_NAT"/>
    <property type="match status" value="1"/>
</dbReference>
<dbReference type="InterPro" id="IPR003679">
    <property type="entry name" value="Amioglycoside_AcTrfase"/>
</dbReference>
<dbReference type="SUPFAM" id="SSF110710">
    <property type="entry name" value="TTHA0583/YokD-like"/>
    <property type="match status" value="1"/>
</dbReference>
<evidence type="ECO:0000313" key="6">
    <source>
        <dbReference type="Proteomes" id="UP000558997"/>
    </source>
</evidence>
<gene>
    <name evidence="5" type="ORF">HDA44_007418</name>
</gene>
<keyword evidence="2 4" id="KW-0808">Transferase</keyword>
<dbReference type="AlphaFoldDB" id="A0A841DZL8"/>
<comment type="caution">
    <text evidence="5">The sequence shown here is derived from an EMBL/GenBank/DDBJ whole genome shotgun (WGS) entry which is preliminary data.</text>
</comment>
<evidence type="ECO:0000256" key="1">
    <source>
        <dbReference type="ARBA" id="ARBA00006383"/>
    </source>
</evidence>
<dbReference type="EMBL" id="JACHNF010000002">
    <property type="protein sequence ID" value="MBB5984003.1"/>
    <property type="molecule type" value="Genomic_DNA"/>
</dbReference>
<dbReference type="GO" id="GO:0046677">
    <property type="term" value="P:response to antibiotic"/>
    <property type="evidence" value="ECO:0007669"/>
    <property type="project" value="UniProtKB-KW"/>
</dbReference>
<keyword evidence="6" id="KW-1185">Reference proteome</keyword>
<keyword evidence="3 4" id="KW-0012">Acyltransferase</keyword>
<evidence type="ECO:0000256" key="2">
    <source>
        <dbReference type="ARBA" id="ARBA00022679"/>
    </source>
</evidence>
<name>A0A841DZL8_9ACTN</name>
<dbReference type="PANTHER" id="PTHR11104">
    <property type="entry name" value="AMINOGLYCOSIDE N3-ACETYLTRANSFERASE"/>
    <property type="match status" value="1"/>
</dbReference>
<protein>
    <recommendedName>
        <fullName evidence="4">Aminoglycoside N(3)-acetyltransferase</fullName>
        <ecNumber evidence="4">2.3.1.-</ecNumber>
    </recommendedName>
</protein>
<evidence type="ECO:0000313" key="5">
    <source>
        <dbReference type="EMBL" id="MBB5984003.1"/>
    </source>
</evidence>
<dbReference type="PANTHER" id="PTHR11104:SF0">
    <property type="entry name" value="SPBETA PROPHAGE-DERIVED AMINOGLYCOSIDE N(3')-ACETYLTRANSFERASE-LIKE PROTEIN YOKD"/>
    <property type="match status" value="1"/>
</dbReference>
<keyword evidence="4" id="KW-0046">Antibiotic resistance</keyword>
<dbReference type="InterPro" id="IPR028345">
    <property type="entry name" value="Antibiotic_NAT-like"/>
</dbReference>
<accession>A0A841DZL8</accession>
<evidence type="ECO:0000256" key="3">
    <source>
        <dbReference type="ARBA" id="ARBA00023315"/>
    </source>
</evidence>
<dbReference type="Proteomes" id="UP000558997">
    <property type="component" value="Unassembled WGS sequence"/>
</dbReference>
<dbReference type="EC" id="2.3.1.-" evidence="4"/>
<sequence>MIVHSSLSSFGHVDGGADAVVDALLATCGTLLLPGATSHATRVPAPPDLVRENNASPNVSDWASFDAALAEAADFHRDLPINRNLGVIPETLRRTRQHVRSWHPWFSYIAAGAGADDLIAQQRLDWPLGPIEALTELGGQVLLLGVSHTTNTTIHLGEQLLGRARFYRYAKAAPGVWMELPNIPGASHRFDDIEPHLRSSTRRVSIGACTASLVSVADVLAVTRHLIEASPSALLCDDPACQCAAAIQQRLRQVRVLAAATSGADRAPGV</sequence>
<proteinExistence type="inferred from homology"/>
<comment type="similarity">
    <text evidence="1 4">Belongs to the antibiotic N-acetyltransferase family.</text>
</comment>
<dbReference type="RefSeq" id="WP_337906848.1">
    <property type="nucleotide sequence ID" value="NZ_BAAAVN010000031.1"/>
</dbReference>